<proteinExistence type="predicted"/>
<gene>
    <name evidence="1" type="ORF">AUC69_15260</name>
</gene>
<name>A0A1E3VRH8_9HYPH</name>
<dbReference type="EMBL" id="LPWF01000030">
    <property type="protein sequence ID" value="ODR96129.1"/>
    <property type="molecule type" value="Genomic_DNA"/>
</dbReference>
<accession>A0A1E3VRH8</accession>
<comment type="caution">
    <text evidence="1">The sequence shown here is derived from an EMBL/GenBank/DDBJ whole genome shotgun (WGS) entry which is preliminary data.</text>
</comment>
<evidence type="ECO:0000313" key="1">
    <source>
        <dbReference type="EMBL" id="ODR96129.1"/>
    </source>
</evidence>
<dbReference type="STRING" id="1774969.AUC69_15260"/>
<evidence type="ECO:0008006" key="3">
    <source>
        <dbReference type="Google" id="ProtNLM"/>
    </source>
</evidence>
<keyword evidence="2" id="KW-1185">Reference proteome</keyword>
<dbReference type="InterPro" id="IPR025737">
    <property type="entry name" value="FApF"/>
</dbReference>
<dbReference type="AlphaFoldDB" id="A0A1E3VRH8"/>
<protein>
    <recommendedName>
        <fullName evidence="3">Phenol degradation protein meta</fullName>
    </recommendedName>
</protein>
<organism evidence="1 2">
    <name type="scientific">Methyloceanibacter superfactus</name>
    <dbReference type="NCBI Taxonomy" id="1774969"/>
    <lineage>
        <taxon>Bacteria</taxon>
        <taxon>Pseudomonadati</taxon>
        <taxon>Pseudomonadota</taxon>
        <taxon>Alphaproteobacteria</taxon>
        <taxon>Hyphomicrobiales</taxon>
        <taxon>Hyphomicrobiaceae</taxon>
        <taxon>Methyloceanibacter</taxon>
    </lineage>
</organism>
<dbReference type="Pfam" id="PF13557">
    <property type="entry name" value="Phenol_MetA_deg"/>
    <property type="match status" value="1"/>
</dbReference>
<sequence>MGNGTGHAAEFGTGPWVKGYTDIFGGVLPSAPGVYVRTDAFHYSGSADTTIFDGRIGVSVEQDYTATLAALNIVTPWKLFGGTYALAVVPSMVAMSVDVGVEIPAFTGPRGNSFGPFQLNRGDTNLTPGDTAFSPFLLGWDAGKFHWNVGVFGFAPTGDYSTKQLANTSLNHWAVMSRLAATYFDPQTGWQATGAAIYTVNWENPDTDYETGNILNLEGSITKNFGPLGLGVVSYAMIQTTGDSGAGARLGSFESRVYAVGPIVTFTTSADPSKALTIIVKSYHEFDAENTFEGDVVDAAVSFKF</sequence>
<evidence type="ECO:0000313" key="2">
    <source>
        <dbReference type="Proteomes" id="UP000094472"/>
    </source>
</evidence>
<dbReference type="Proteomes" id="UP000094472">
    <property type="component" value="Unassembled WGS sequence"/>
</dbReference>
<reference evidence="1 2" key="1">
    <citation type="journal article" date="2016" name="Environ. Microbiol.">
        <title>New Methyloceanibacter diversity from North Sea sediments includes methanotroph containing solely the soluble methane monooxygenase.</title>
        <authorList>
            <person name="Vekeman B."/>
            <person name="Kerckhof F.M."/>
            <person name="Cremers G."/>
            <person name="de Vos P."/>
            <person name="Vandamme P."/>
            <person name="Boon N."/>
            <person name="Op den Camp H.J."/>
            <person name="Heylen K."/>
        </authorList>
    </citation>
    <scope>NUCLEOTIDE SEQUENCE [LARGE SCALE GENOMIC DNA]</scope>
    <source>
        <strain evidence="1 2">R-67175</strain>
    </source>
</reference>